<comment type="subcellular location">
    <subcellularLocation>
        <location evidence="1">Cell membrane</location>
        <topology evidence="1">Single-pass membrane protein</topology>
    </subcellularLocation>
</comment>
<evidence type="ECO:0000256" key="9">
    <source>
        <dbReference type="ARBA" id="ARBA00023136"/>
    </source>
</evidence>
<name>A0ABM9N2X1_9LACO</name>
<evidence type="ECO:0000256" key="1">
    <source>
        <dbReference type="ARBA" id="ARBA00004162"/>
    </source>
</evidence>
<evidence type="ECO:0000256" key="5">
    <source>
        <dbReference type="ARBA" id="ARBA00022692"/>
    </source>
</evidence>
<evidence type="ECO:0000256" key="6">
    <source>
        <dbReference type="ARBA" id="ARBA00022927"/>
    </source>
</evidence>
<comment type="caution">
    <text evidence="11">The sequence shown here is derived from an EMBL/GenBank/DDBJ whole genome shotgun (WGS) entry which is preliminary data.</text>
</comment>
<sequence length="106" mass="11521">MNANMIVVVVMLLAVVYIMSRQSKKQRERQAEMQKNLAKGAKVTTIGGLHAVVDSVNEAEKTVDLDAEGVILTFDINALRKIESGATPAATTEEKPADKPEENDKP</sequence>
<keyword evidence="3" id="KW-0813">Transport</keyword>
<feature type="compositionally biased region" description="Basic and acidic residues" evidence="10">
    <location>
        <begin position="92"/>
        <end position="106"/>
    </location>
</feature>
<evidence type="ECO:0000256" key="3">
    <source>
        <dbReference type="ARBA" id="ARBA00022448"/>
    </source>
</evidence>
<evidence type="ECO:0000256" key="2">
    <source>
        <dbReference type="ARBA" id="ARBA00006742"/>
    </source>
</evidence>
<organism evidence="11 12">
    <name type="scientific">Eupransor demetentiae</name>
    <dbReference type="NCBI Taxonomy" id="3109584"/>
    <lineage>
        <taxon>Bacteria</taxon>
        <taxon>Bacillati</taxon>
        <taxon>Bacillota</taxon>
        <taxon>Bacilli</taxon>
        <taxon>Lactobacillales</taxon>
        <taxon>Lactobacillaceae</taxon>
        <taxon>Eupransor</taxon>
    </lineage>
</organism>
<evidence type="ECO:0000256" key="4">
    <source>
        <dbReference type="ARBA" id="ARBA00022475"/>
    </source>
</evidence>
<dbReference type="Proteomes" id="UP001314241">
    <property type="component" value="Unassembled WGS sequence"/>
</dbReference>
<evidence type="ECO:0000256" key="8">
    <source>
        <dbReference type="ARBA" id="ARBA00023010"/>
    </source>
</evidence>
<accession>A0ABM9N2X1</accession>
<dbReference type="Pfam" id="PF02699">
    <property type="entry name" value="YajC"/>
    <property type="match status" value="1"/>
</dbReference>
<evidence type="ECO:0000313" key="11">
    <source>
        <dbReference type="EMBL" id="CAK8053489.1"/>
    </source>
</evidence>
<keyword evidence="5" id="KW-0812">Transmembrane</keyword>
<dbReference type="NCBIfam" id="TIGR00739">
    <property type="entry name" value="yajC"/>
    <property type="match status" value="1"/>
</dbReference>
<comment type="similarity">
    <text evidence="2">Belongs to the YajC family.</text>
</comment>
<keyword evidence="12" id="KW-1185">Reference proteome</keyword>
<dbReference type="PANTHER" id="PTHR33909:SF1">
    <property type="entry name" value="SEC TRANSLOCON ACCESSORY COMPLEX SUBUNIT YAJC"/>
    <property type="match status" value="1"/>
</dbReference>
<reference evidence="11 12" key="1">
    <citation type="submission" date="2024-01" db="EMBL/GenBank/DDBJ databases">
        <authorList>
            <person name="Botero Cardona J."/>
        </authorList>
    </citation>
    <scope>NUCLEOTIDE SEQUENCE [LARGE SCALE GENOMIC DNA]</scope>
    <source>
        <strain evidence="11 12">LMG 33000</strain>
    </source>
</reference>
<keyword evidence="8" id="KW-0811">Translocation</keyword>
<dbReference type="RefSeq" id="WP_349641057.1">
    <property type="nucleotide sequence ID" value="NZ_CAWVOH010000001.1"/>
</dbReference>
<dbReference type="EMBL" id="CAWVOH010000001">
    <property type="protein sequence ID" value="CAK8053489.1"/>
    <property type="molecule type" value="Genomic_DNA"/>
</dbReference>
<feature type="region of interest" description="Disordered" evidence="10">
    <location>
        <begin position="83"/>
        <end position="106"/>
    </location>
</feature>
<proteinExistence type="inferred from homology"/>
<evidence type="ECO:0000256" key="7">
    <source>
        <dbReference type="ARBA" id="ARBA00022989"/>
    </source>
</evidence>
<evidence type="ECO:0000313" key="12">
    <source>
        <dbReference type="Proteomes" id="UP001314241"/>
    </source>
</evidence>
<dbReference type="InterPro" id="IPR003849">
    <property type="entry name" value="Preprotein_translocase_YajC"/>
</dbReference>
<keyword evidence="9" id="KW-0472">Membrane</keyword>
<evidence type="ECO:0000256" key="10">
    <source>
        <dbReference type="SAM" id="MobiDB-lite"/>
    </source>
</evidence>
<keyword evidence="7" id="KW-1133">Transmembrane helix</keyword>
<gene>
    <name evidence="11" type="ORF">R54876_GBNLAHCA_00044</name>
</gene>
<keyword evidence="4" id="KW-1003">Cell membrane</keyword>
<dbReference type="PANTHER" id="PTHR33909">
    <property type="entry name" value="SEC TRANSLOCON ACCESSORY COMPLEX SUBUNIT YAJC"/>
    <property type="match status" value="1"/>
</dbReference>
<keyword evidence="6" id="KW-0653">Protein transport</keyword>
<dbReference type="SMART" id="SM01323">
    <property type="entry name" value="YajC"/>
    <property type="match status" value="1"/>
</dbReference>
<protein>
    <submittedName>
        <fullName evidence="11">Protein translocase subunit YajC (YajC)</fullName>
    </submittedName>
</protein>